<protein>
    <submittedName>
        <fullName evidence="3">Endonuclease/exonuclease/phosphatase family metal-dependent hydrolase</fullName>
    </submittedName>
</protein>
<feature type="transmembrane region" description="Helical" evidence="1">
    <location>
        <begin position="143"/>
        <end position="164"/>
    </location>
</feature>
<dbReference type="RefSeq" id="WP_133851036.1">
    <property type="nucleotide sequence ID" value="NZ_SNXZ01000003.1"/>
</dbReference>
<sequence>MRSDRATVLAVAFGGFLLIDTIRGWLPTMTTIFGSAGSTPDWVFVLFALAWVVPPVLMAALARSRAVPVAAIGVEVVARIVLQTQATGQVQLYASCIAVLAGFCWLVSAATRGWPGEHVATGFGVALALTVVLGLAAESVDLMWLTGVVPWLVLLAVAAVALYGTAFAAEGQGGGALWFALGPAVLLGTQVVTNVGRAWAAAGTDWWPGALIAVAAAAGAVIRLPRFVAPVGLVVGTALADLPRAADNTLPVWALAGQALVALTLTATLAAAATPNGKRSGLAGFAGVFVFFLLVAGYNTSFDSFGRVYLPAFTLVTAVLVAAQGRGRATMPKREVALGCVVVAAAGVVAAVVQTPVPVTPAQAGPQLRIVHYNIRSGISALGRFDPDVIADQIAAQHPDIVNLQEVDRGMMITGGHDALRLIADRLGMAIHYFPAKDPLWGLAILSRLPLRDVVATPMTEKDIAPQTGILRATVDTPQGPIVDVTTHFQPGSDGIPAAEPNQLAALIAEQKLPVVVTGDFNLEPGDPRMVAMKQFTDGLAQVRPFPTSPAEAPKQQIDNVFVTRELATSDIVAPRTTASDHLMVAFTVRFNS</sequence>
<feature type="transmembrane region" description="Helical" evidence="1">
    <location>
        <begin position="304"/>
        <end position="323"/>
    </location>
</feature>
<keyword evidence="3" id="KW-0378">Hydrolase</keyword>
<feature type="transmembrane region" description="Helical" evidence="1">
    <location>
        <begin position="252"/>
        <end position="273"/>
    </location>
</feature>
<dbReference type="InterPro" id="IPR036691">
    <property type="entry name" value="Endo/exonu/phosph_ase_sf"/>
</dbReference>
<feature type="transmembrane region" description="Helical" evidence="1">
    <location>
        <begin position="335"/>
        <end position="353"/>
    </location>
</feature>
<dbReference type="GO" id="GO:0004527">
    <property type="term" value="F:exonuclease activity"/>
    <property type="evidence" value="ECO:0007669"/>
    <property type="project" value="UniProtKB-KW"/>
</dbReference>
<feature type="transmembrane region" description="Helical" evidence="1">
    <location>
        <begin position="280"/>
        <end position="298"/>
    </location>
</feature>
<dbReference type="EMBL" id="SNXZ01000003">
    <property type="protein sequence ID" value="TDP97900.1"/>
    <property type="molecule type" value="Genomic_DNA"/>
</dbReference>
<feature type="transmembrane region" description="Helical" evidence="1">
    <location>
        <begin position="92"/>
        <end position="111"/>
    </location>
</feature>
<evidence type="ECO:0000313" key="3">
    <source>
        <dbReference type="EMBL" id="TDP97900.1"/>
    </source>
</evidence>
<proteinExistence type="predicted"/>
<evidence type="ECO:0000256" key="1">
    <source>
        <dbReference type="SAM" id="Phobius"/>
    </source>
</evidence>
<evidence type="ECO:0000313" key="4">
    <source>
        <dbReference type="Proteomes" id="UP000295444"/>
    </source>
</evidence>
<dbReference type="Proteomes" id="UP000295444">
    <property type="component" value="Unassembled WGS sequence"/>
</dbReference>
<dbReference type="InterPro" id="IPR051916">
    <property type="entry name" value="GPI-anchor_lipid_remodeler"/>
</dbReference>
<feature type="transmembrane region" description="Helical" evidence="1">
    <location>
        <begin position="118"/>
        <end position="137"/>
    </location>
</feature>
<organism evidence="3 4">
    <name type="scientific">Labedaea rhizosphaerae</name>
    <dbReference type="NCBI Taxonomy" id="598644"/>
    <lineage>
        <taxon>Bacteria</taxon>
        <taxon>Bacillati</taxon>
        <taxon>Actinomycetota</taxon>
        <taxon>Actinomycetes</taxon>
        <taxon>Pseudonocardiales</taxon>
        <taxon>Pseudonocardiaceae</taxon>
        <taxon>Labedaea</taxon>
    </lineage>
</organism>
<dbReference type="GO" id="GO:0006506">
    <property type="term" value="P:GPI anchor biosynthetic process"/>
    <property type="evidence" value="ECO:0007669"/>
    <property type="project" value="TreeGrafter"/>
</dbReference>
<keyword evidence="1" id="KW-0812">Transmembrane</keyword>
<keyword evidence="3" id="KW-0255">Endonuclease</keyword>
<keyword evidence="1" id="KW-0472">Membrane</keyword>
<dbReference type="PANTHER" id="PTHR14859">
    <property type="entry name" value="CALCOFLUOR WHITE HYPERSENSITIVE PROTEIN PRECURSOR"/>
    <property type="match status" value="1"/>
</dbReference>
<gene>
    <name evidence="3" type="ORF">EV186_103879</name>
</gene>
<dbReference type="Pfam" id="PF03372">
    <property type="entry name" value="Exo_endo_phos"/>
    <property type="match status" value="1"/>
</dbReference>
<feature type="transmembrane region" description="Helical" evidence="1">
    <location>
        <begin position="206"/>
        <end position="222"/>
    </location>
</feature>
<keyword evidence="3" id="KW-0269">Exonuclease</keyword>
<dbReference type="GO" id="GO:0016020">
    <property type="term" value="C:membrane"/>
    <property type="evidence" value="ECO:0007669"/>
    <property type="project" value="GOC"/>
</dbReference>
<name>A0A4R6SD81_LABRH</name>
<keyword evidence="4" id="KW-1185">Reference proteome</keyword>
<dbReference type="InterPro" id="IPR005135">
    <property type="entry name" value="Endo/exonuclease/phosphatase"/>
</dbReference>
<comment type="caution">
    <text evidence="3">The sequence shown here is derived from an EMBL/GenBank/DDBJ whole genome shotgun (WGS) entry which is preliminary data.</text>
</comment>
<feature type="domain" description="Endonuclease/exonuclease/phosphatase" evidence="2">
    <location>
        <begin position="372"/>
        <end position="582"/>
    </location>
</feature>
<keyword evidence="3" id="KW-0540">Nuclease</keyword>
<dbReference type="SUPFAM" id="SSF56219">
    <property type="entry name" value="DNase I-like"/>
    <property type="match status" value="1"/>
</dbReference>
<reference evidence="3 4" key="1">
    <citation type="submission" date="2019-03" db="EMBL/GenBank/DDBJ databases">
        <title>Genomic Encyclopedia of Type Strains, Phase IV (KMG-IV): sequencing the most valuable type-strain genomes for metagenomic binning, comparative biology and taxonomic classification.</title>
        <authorList>
            <person name="Goeker M."/>
        </authorList>
    </citation>
    <scope>NUCLEOTIDE SEQUENCE [LARGE SCALE GENOMIC DNA]</scope>
    <source>
        <strain evidence="3 4">DSM 45361</strain>
    </source>
</reference>
<accession>A0A4R6SD81</accession>
<feature type="transmembrane region" description="Helical" evidence="1">
    <location>
        <begin position="43"/>
        <end position="62"/>
    </location>
</feature>
<feature type="transmembrane region" description="Helical" evidence="1">
    <location>
        <begin position="176"/>
        <end position="200"/>
    </location>
</feature>
<evidence type="ECO:0000259" key="2">
    <source>
        <dbReference type="Pfam" id="PF03372"/>
    </source>
</evidence>
<dbReference type="PANTHER" id="PTHR14859:SF1">
    <property type="entry name" value="PGAP2-INTERACTING PROTEIN"/>
    <property type="match status" value="1"/>
</dbReference>
<dbReference type="GO" id="GO:0004519">
    <property type="term" value="F:endonuclease activity"/>
    <property type="evidence" value="ECO:0007669"/>
    <property type="project" value="UniProtKB-KW"/>
</dbReference>
<keyword evidence="1" id="KW-1133">Transmembrane helix</keyword>
<dbReference type="OrthoDB" id="155529at2"/>
<dbReference type="AlphaFoldDB" id="A0A4R6SD81"/>
<dbReference type="Gene3D" id="3.60.10.10">
    <property type="entry name" value="Endonuclease/exonuclease/phosphatase"/>
    <property type="match status" value="1"/>
</dbReference>